<name>A0AAW1SBG5_9CHLO</name>
<gene>
    <name evidence="2" type="ORF">WJX74_007616</name>
</gene>
<keyword evidence="1" id="KW-0812">Transmembrane</keyword>
<keyword evidence="1" id="KW-1133">Transmembrane helix</keyword>
<evidence type="ECO:0000256" key="1">
    <source>
        <dbReference type="SAM" id="Phobius"/>
    </source>
</evidence>
<keyword evidence="3" id="KW-1185">Reference proteome</keyword>
<proteinExistence type="predicted"/>
<dbReference type="EMBL" id="JALJOS010000002">
    <property type="protein sequence ID" value="KAK9843140.1"/>
    <property type="molecule type" value="Genomic_DNA"/>
</dbReference>
<organism evidence="2 3">
    <name type="scientific">Apatococcus lobatus</name>
    <dbReference type="NCBI Taxonomy" id="904363"/>
    <lineage>
        <taxon>Eukaryota</taxon>
        <taxon>Viridiplantae</taxon>
        <taxon>Chlorophyta</taxon>
        <taxon>core chlorophytes</taxon>
        <taxon>Trebouxiophyceae</taxon>
        <taxon>Chlorellales</taxon>
        <taxon>Chlorellaceae</taxon>
        <taxon>Apatococcus</taxon>
    </lineage>
</organism>
<dbReference type="Proteomes" id="UP001438707">
    <property type="component" value="Unassembled WGS sequence"/>
</dbReference>
<evidence type="ECO:0008006" key="4">
    <source>
        <dbReference type="Google" id="ProtNLM"/>
    </source>
</evidence>
<accession>A0AAW1SBG5</accession>
<feature type="transmembrane region" description="Helical" evidence="1">
    <location>
        <begin position="63"/>
        <end position="84"/>
    </location>
</feature>
<evidence type="ECO:0000313" key="2">
    <source>
        <dbReference type="EMBL" id="KAK9843140.1"/>
    </source>
</evidence>
<protein>
    <recommendedName>
        <fullName evidence="4">J domain-containing protein</fullName>
    </recommendedName>
</protein>
<keyword evidence="1" id="KW-0472">Membrane</keyword>
<comment type="caution">
    <text evidence="2">The sequence shown here is derived from an EMBL/GenBank/DDBJ whole genome shotgun (WGS) entry which is preliminary data.</text>
</comment>
<reference evidence="2 3" key="1">
    <citation type="journal article" date="2024" name="Nat. Commun.">
        <title>Phylogenomics reveals the evolutionary origins of lichenization in chlorophyte algae.</title>
        <authorList>
            <person name="Puginier C."/>
            <person name="Libourel C."/>
            <person name="Otte J."/>
            <person name="Skaloud P."/>
            <person name="Haon M."/>
            <person name="Grisel S."/>
            <person name="Petersen M."/>
            <person name="Berrin J.G."/>
            <person name="Delaux P.M."/>
            <person name="Dal Grande F."/>
            <person name="Keller J."/>
        </authorList>
    </citation>
    <scope>NUCLEOTIDE SEQUENCE [LARGE SCALE GENOMIC DNA]</scope>
    <source>
        <strain evidence="2 3">SAG 2145</strain>
    </source>
</reference>
<dbReference type="AlphaFoldDB" id="A0AAW1SBG5"/>
<sequence length="213" mass="24101">MQFHPDKNPSPAARQRYQDIQLAARKLLGQAESRQHAKGAQQGAWSSASGDHTAWSRLSRSRAFPIVFCAASLVSGCLIFMAALHVHTDMYTYNIAEEVEQRRQAPTQMQQRIGQLLMERRQQEQQRCCAMSFGTMVALSTDGLVSLRFLQPERPISLALRGQSHWASGLLLHCCGNGLLPVTYRMFESSWLTICNVYAIPSFEMRIRKKLDD</sequence>
<evidence type="ECO:0000313" key="3">
    <source>
        <dbReference type="Proteomes" id="UP001438707"/>
    </source>
</evidence>